<reference evidence="1 2" key="1">
    <citation type="submission" date="2017-03" db="EMBL/GenBank/DDBJ databases">
        <title>Genome of the blue death feigning beetle - Asbolus verrucosus.</title>
        <authorList>
            <person name="Rider S.D."/>
        </authorList>
    </citation>
    <scope>NUCLEOTIDE SEQUENCE [LARGE SCALE GENOMIC DNA]</scope>
    <source>
        <strain evidence="1">Butters</strain>
        <tissue evidence="1">Head and leg muscle</tissue>
    </source>
</reference>
<evidence type="ECO:0000313" key="1">
    <source>
        <dbReference type="EMBL" id="RZC38681.1"/>
    </source>
</evidence>
<dbReference type="EMBL" id="QDEB01041050">
    <property type="protein sequence ID" value="RZC38681.1"/>
    <property type="molecule type" value="Genomic_DNA"/>
</dbReference>
<dbReference type="AlphaFoldDB" id="A0A482W0L0"/>
<name>A0A482W0L0_ASBVE</name>
<accession>A0A482W0L0</accession>
<protein>
    <submittedName>
        <fullName evidence="1">Uncharacterized protein</fullName>
    </submittedName>
</protein>
<comment type="caution">
    <text evidence="1">The sequence shown here is derived from an EMBL/GenBank/DDBJ whole genome shotgun (WGS) entry which is preliminary data.</text>
</comment>
<keyword evidence="2" id="KW-1185">Reference proteome</keyword>
<gene>
    <name evidence="1" type="ORF">BDFB_007734</name>
</gene>
<feature type="non-terminal residue" evidence="1">
    <location>
        <position position="1"/>
    </location>
</feature>
<proteinExistence type="predicted"/>
<evidence type="ECO:0000313" key="2">
    <source>
        <dbReference type="Proteomes" id="UP000292052"/>
    </source>
</evidence>
<sequence length="54" mass="6021">RRNDRDRDLFNRGLKSSTYGIRRLTATRQDFFLDASYPTGVSVCLSGSGGIIPL</sequence>
<dbReference type="Proteomes" id="UP000292052">
    <property type="component" value="Unassembled WGS sequence"/>
</dbReference>
<organism evidence="1 2">
    <name type="scientific">Asbolus verrucosus</name>
    <name type="common">Desert ironclad beetle</name>
    <dbReference type="NCBI Taxonomy" id="1661398"/>
    <lineage>
        <taxon>Eukaryota</taxon>
        <taxon>Metazoa</taxon>
        <taxon>Ecdysozoa</taxon>
        <taxon>Arthropoda</taxon>
        <taxon>Hexapoda</taxon>
        <taxon>Insecta</taxon>
        <taxon>Pterygota</taxon>
        <taxon>Neoptera</taxon>
        <taxon>Endopterygota</taxon>
        <taxon>Coleoptera</taxon>
        <taxon>Polyphaga</taxon>
        <taxon>Cucujiformia</taxon>
        <taxon>Tenebrionidae</taxon>
        <taxon>Pimeliinae</taxon>
        <taxon>Asbolus</taxon>
    </lineage>
</organism>